<comment type="caution">
    <text evidence="2">The sequence shown here is derived from an EMBL/GenBank/DDBJ whole genome shotgun (WGS) entry which is preliminary data.</text>
</comment>
<dbReference type="GO" id="GO:0004180">
    <property type="term" value="F:carboxypeptidase activity"/>
    <property type="evidence" value="ECO:0007669"/>
    <property type="project" value="UniProtKB-KW"/>
</dbReference>
<keyword evidence="1" id="KW-0812">Transmembrane</keyword>
<organism evidence="2 3">
    <name type="scientific">Candidatus Iainarchaeum sp</name>
    <dbReference type="NCBI Taxonomy" id="3101447"/>
    <lineage>
        <taxon>Archaea</taxon>
        <taxon>Candidatus Iainarchaeota</taxon>
        <taxon>Candidatus Iainarchaeia</taxon>
        <taxon>Candidatus Iainarchaeales</taxon>
        <taxon>Candidatus Iainarchaeaceae</taxon>
        <taxon>Candidatus Iainarchaeum</taxon>
    </lineage>
</organism>
<keyword evidence="2" id="KW-0645">Protease</keyword>
<proteinExistence type="predicted"/>
<dbReference type="InterPro" id="IPR013783">
    <property type="entry name" value="Ig-like_fold"/>
</dbReference>
<accession>A0A8T4L5Y6</accession>
<sequence>MILTDLYYKIEDKYYAFLDMLNQYVPVYKVIDPIDKVFPSLILFSGLFVIGIAVIVAWVLSSSSALPAYISVVNEDGSALTNVSFSLLLDGNSVELSTGESGTAVVLLKTARSDASISASIENYEPVDAKNITLVAGEYYKLQLALSGPRNDFPIVIQFIDESSGNLISGKSVTISFSCQIGDAPSSKSTRNGEVTVEPPAACGTLTAKDVTVTGFESVHDFEISPGTNRKVQISLKPTALPPAKKGALSVLVVDDAGRPVKDAEVVVMDGFGVTQATQLSSGLGMASFSLNEGSYQVQSKVTREGRFSDKNTVVIRQDETTSLTQNIGAIPNDKKVLYKFLDSNSSDPVEGASVWLSQGTSVLVSDGKTDSAGLFEQPVQDLNGSYHLVADHPNYVLGIFPNVVLVKKFDSNAQVARLTRLKDDAAGNPQNYGKVLVTVFDEDRKLIDNATIQLLRSGVDAPIAEKKTGKDGNVLFSRLPAGTYLARAIKEDSNKTSESFSLAVGQIQEIEVALALAKRVFRITALGGSNHVVKINNADVEVKIFDPVAQKFVKKQDGKTGSTGDFKTGGLPVGSTVAFLVSRSDYLSFHSGPYVVPPGKLSDEIKLDFWMYKKEDLAADQHIKIEFADLMDASGTVRPNVLDAGKEYWGVFNITLRDGNFDDPKISVRAGPNALPLATQNNIFIENAEAGAVLGEVSFSSSLNPSDVFATPEGVSSNNHAKLTVVTWDRLSQGTFQAKVKFSVKESLPKGSTVELHYQLAATSATGTKTTPDSTQSFTVGSGVCKQNCPTLFWAFYYSASADEPWVPLDITAPPMLLSNQPYRIGYVIYNLSQTDYTASVSFENKDTLLGLGRSSGRTQTSGFSNQLIAAQGSVETGLSQPLSILPGVGTGGLLEARVATTPDLTELSATRKQILFSIQGARNLLMDSMYDGARLTVIVRDQLTNELVKDALIEVGEINDGSVATGFSKPVQFSTLSAENGVASFSLELGENESVIVQGRKAGFATKRMEVGNEQSGSLDPGAACISLDMVSATDYPNIETEADVTRPGSVAIEISSHNCAEAFSINVKRPSFLRSSVISMDEDSFDLGTNDSKTVNISVSADAPAGIIPIWIEGKKKSQNQPKQVIGIGELWITANDDIGKGNACFGIVEKTG</sequence>
<evidence type="ECO:0000313" key="2">
    <source>
        <dbReference type="EMBL" id="MBS3062037.1"/>
    </source>
</evidence>
<name>A0A8T4L5Y6_9ARCH</name>
<reference evidence="2" key="1">
    <citation type="submission" date="2021-03" db="EMBL/GenBank/DDBJ databases">
        <authorList>
            <person name="Jaffe A."/>
        </authorList>
    </citation>
    <scope>NUCLEOTIDE SEQUENCE</scope>
    <source>
        <strain evidence="2">RIFCSPLOWO2_01_FULL_AR10_48_17</strain>
    </source>
</reference>
<gene>
    <name evidence="2" type="ORF">J4215_05640</name>
</gene>
<feature type="transmembrane region" description="Helical" evidence="1">
    <location>
        <begin position="37"/>
        <end position="60"/>
    </location>
</feature>
<dbReference type="Proteomes" id="UP000675968">
    <property type="component" value="Unassembled WGS sequence"/>
</dbReference>
<protein>
    <submittedName>
        <fullName evidence="2">Carboxypeptidase regulatory-like domain-containing protein</fullName>
    </submittedName>
</protein>
<keyword evidence="1" id="KW-0472">Membrane</keyword>
<evidence type="ECO:0000256" key="1">
    <source>
        <dbReference type="SAM" id="Phobius"/>
    </source>
</evidence>
<dbReference type="AlphaFoldDB" id="A0A8T4L5Y6"/>
<keyword evidence="1" id="KW-1133">Transmembrane helix</keyword>
<dbReference type="EMBL" id="JAGVWC010000012">
    <property type="protein sequence ID" value="MBS3062037.1"/>
    <property type="molecule type" value="Genomic_DNA"/>
</dbReference>
<dbReference type="Gene3D" id="2.60.40.10">
    <property type="entry name" value="Immunoglobulins"/>
    <property type="match status" value="1"/>
</dbReference>
<reference evidence="2" key="2">
    <citation type="submission" date="2021-05" db="EMBL/GenBank/DDBJ databases">
        <title>Protein family content uncovers lineage relationships and bacterial pathway maintenance mechanisms in DPANN archaea.</title>
        <authorList>
            <person name="Castelle C.J."/>
            <person name="Meheust R."/>
            <person name="Jaffe A.L."/>
            <person name="Seitz K."/>
            <person name="Gong X."/>
            <person name="Baker B.J."/>
            <person name="Banfield J.F."/>
        </authorList>
    </citation>
    <scope>NUCLEOTIDE SEQUENCE</scope>
    <source>
        <strain evidence="2">RIFCSPLOWO2_01_FULL_AR10_48_17</strain>
    </source>
</reference>
<dbReference type="SUPFAM" id="SSF49478">
    <property type="entry name" value="Cna protein B-type domain"/>
    <property type="match status" value="1"/>
</dbReference>
<keyword evidence="2" id="KW-0378">Hydrolase</keyword>
<evidence type="ECO:0000313" key="3">
    <source>
        <dbReference type="Proteomes" id="UP000675968"/>
    </source>
</evidence>
<keyword evidence="2" id="KW-0121">Carboxypeptidase</keyword>